<dbReference type="EMBL" id="AZST01001244">
    <property type="protein sequence ID" value="KEP46174.1"/>
    <property type="molecule type" value="Genomic_DNA"/>
</dbReference>
<gene>
    <name evidence="18" type="ORF">V565_214400</name>
</gene>
<dbReference type="HOGENOM" id="CLU_359088_0_0_1"/>
<dbReference type="NCBIfam" id="TIGR00693">
    <property type="entry name" value="thiE"/>
    <property type="match status" value="1"/>
</dbReference>
<evidence type="ECO:0000256" key="13">
    <source>
        <dbReference type="ARBA" id="ARBA00047851"/>
    </source>
</evidence>
<comment type="catalytic activity">
    <reaction evidence="1">
        <text>5-(2-hydroxyethyl)-4-methylthiazole + ATP = 4-methyl-5-(2-phosphooxyethyl)-thiazole + ADP + H(+)</text>
        <dbReference type="Rhea" id="RHEA:24212"/>
        <dbReference type="ChEBI" id="CHEBI:15378"/>
        <dbReference type="ChEBI" id="CHEBI:17957"/>
        <dbReference type="ChEBI" id="CHEBI:30616"/>
        <dbReference type="ChEBI" id="CHEBI:58296"/>
        <dbReference type="ChEBI" id="CHEBI:456216"/>
        <dbReference type="EC" id="2.7.1.50"/>
    </reaction>
</comment>
<dbReference type="PANTHER" id="PTHR20857:SF23">
    <property type="entry name" value="THIAMINE BIOSYNTHETIC BIFUNCTIONAL ENZYME"/>
    <property type="match status" value="1"/>
</dbReference>
<keyword evidence="5" id="KW-0808">Transferase</keyword>
<dbReference type="InterPro" id="IPR034291">
    <property type="entry name" value="TMP_synthase"/>
</dbReference>
<dbReference type="HAMAP" id="MF_00228">
    <property type="entry name" value="Thz_kinase"/>
    <property type="match status" value="1"/>
</dbReference>
<accession>A0A074RHD1</accession>
<evidence type="ECO:0000256" key="12">
    <source>
        <dbReference type="ARBA" id="ARBA00047334"/>
    </source>
</evidence>
<evidence type="ECO:0000256" key="16">
    <source>
        <dbReference type="SAM" id="SignalP"/>
    </source>
</evidence>
<dbReference type="SUPFAM" id="SSF53613">
    <property type="entry name" value="Ribokinase-like"/>
    <property type="match status" value="1"/>
</dbReference>
<dbReference type="Proteomes" id="UP000027456">
    <property type="component" value="Unassembled WGS sequence"/>
</dbReference>
<evidence type="ECO:0000256" key="14">
    <source>
        <dbReference type="ARBA" id="ARBA00047883"/>
    </source>
</evidence>
<evidence type="ECO:0000313" key="18">
    <source>
        <dbReference type="EMBL" id="KEP46174.1"/>
    </source>
</evidence>
<dbReference type="GO" id="GO:0005524">
    <property type="term" value="F:ATP binding"/>
    <property type="evidence" value="ECO:0007669"/>
    <property type="project" value="UniProtKB-KW"/>
</dbReference>
<evidence type="ECO:0000256" key="9">
    <source>
        <dbReference type="ARBA" id="ARBA00022840"/>
    </source>
</evidence>
<proteinExistence type="inferred from homology"/>
<dbReference type="GO" id="GO:0005737">
    <property type="term" value="C:cytoplasm"/>
    <property type="evidence" value="ECO:0007669"/>
    <property type="project" value="TreeGrafter"/>
</dbReference>
<keyword evidence="10" id="KW-0460">Magnesium</keyword>
<comment type="pathway">
    <text evidence="3">Cofactor biosynthesis; thiamine diphosphate biosynthesis; 4-methyl-5-(2-phosphoethyl)-thiazole from 5-(2-hydroxyethyl)-4-methylthiazole: step 1/1.</text>
</comment>
<keyword evidence="8 18" id="KW-0418">Kinase</keyword>
<dbReference type="UniPathway" id="UPA00060">
    <property type="reaction ID" value="UER00139"/>
</dbReference>
<feature type="chain" id="PRO_5001699849" evidence="16">
    <location>
        <begin position="20"/>
        <end position="780"/>
    </location>
</feature>
<dbReference type="InterPro" id="IPR022998">
    <property type="entry name" value="ThiamineP_synth_TenI"/>
</dbReference>
<dbReference type="Gene3D" id="3.20.20.70">
    <property type="entry name" value="Aldolase class I"/>
    <property type="match status" value="1"/>
</dbReference>
<keyword evidence="15" id="KW-0812">Transmembrane</keyword>
<dbReference type="GO" id="GO:0009228">
    <property type="term" value="P:thiamine biosynthetic process"/>
    <property type="evidence" value="ECO:0007669"/>
    <property type="project" value="UniProtKB-KW"/>
</dbReference>
<comment type="cofactor">
    <cofactor evidence="2">
        <name>Mg(2+)</name>
        <dbReference type="ChEBI" id="CHEBI:18420"/>
    </cofactor>
</comment>
<name>A0A074RHD1_9AGAM</name>
<dbReference type="STRING" id="1423351.A0A074RHD1"/>
<dbReference type="InterPro" id="IPR013785">
    <property type="entry name" value="Aldolase_TIM"/>
</dbReference>
<reference evidence="18 19" key="1">
    <citation type="submission" date="2013-12" db="EMBL/GenBank/DDBJ databases">
        <authorList>
            <person name="Cubeta M."/>
            <person name="Pakala S."/>
            <person name="Fedorova N."/>
            <person name="Thomas E."/>
            <person name="Dean R."/>
            <person name="Jabaji S."/>
            <person name="Neate S."/>
            <person name="Toda T."/>
            <person name="Tavantzis S."/>
            <person name="Vilgalys R."/>
            <person name="Bharathan N."/>
            <person name="Pakala S."/>
            <person name="Losada L.S."/>
            <person name="Zafar N."/>
            <person name="Nierman W."/>
        </authorList>
    </citation>
    <scope>NUCLEOTIDE SEQUENCE [LARGE SCALE GENOMIC DNA]</scope>
    <source>
        <strain evidence="18 19">123E</strain>
    </source>
</reference>
<evidence type="ECO:0000259" key="17">
    <source>
        <dbReference type="Pfam" id="PF02581"/>
    </source>
</evidence>
<dbReference type="PANTHER" id="PTHR20857">
    <property type="entry name" value="THIAMINE-PHOSPHATE PYROPHOSPHORYLASE"/>
    <property type="match status" value="1"/>
</dbReference>
<protein>
    <submittedName>
        <fullName evidence="18">Thiamine-phosphate diphosphorylase/hydroxyethylthiazole kinase</fullName>
    </submittedName>
</protein>
<comment type="catalytic activity">
    <reaction evidence="14">
        <text>2-[(2R,5Z)-2-carboxy-4-methylthiazol-5(2H)-ylidene]ethyl phosphate + 4-amino-2-methyl-5-(diphosphooxymethyl)pyrimidine + 2 H(+) = thiamine phosphate + CO2 + diphosphate</text>
        <dbReference type="Rhea" id="RHEA:47844"/>
        <dbReference type="ChEBI" id="CHEBI:15378"/>
        <dbReference type="ChEBI" id="CHEBI:16526"/>
        <dbReference type="ChEBI" id="CHEBI:33019"/>
        <dbReference type="ChEBI" id="CHEBI:37575"/>
        <dbReference type="ChEBI" id="CHEBI:57841"/>
        <dbReference type="ChEBI" id="CHEBI:62899"/>
        <dbReference type="EC" id="2.5.1.3"/>
    </reaction>
</comment>
<dbReference type="Pfam" id="PF02110">
    <property type="entry name" value="HK"/>
    <property type="match status" value="1"/>
</dbReference>
<evidence type="ECO:0000256" key="1">
    <source>
        <dbReference type="ARBA" id="ARBA00001771"/>
    </source>
</evidence>
<evidence type="ECO:0000256" key="2">
    <source>
        <dbReference type="ARBA" id="ARBA00001946"/>
    </source>
</evidence>
<dbReference type="GO" id="GO:0000287">
    <property type="term" value="F:magnesium ion binding"/>
    <property type="evidence" value="ECO:0007669"/>
    <property type="project" value="InterPro"/>
</dbReference>
<dbReference type="HAMAP" id="MF_00097">
    <property type="entry name" value="TMP_synthase"/>
    <property type="match status" value="1"/>
</dbReference>
<keyword evidence="15" id="KW-1133">Transmembrane helix</keyword>
<sequence length="780" mass="81252">MLWLLHLLNAVAYASVAASAALNSRQMQWPTLPNNLTEDVLKVAFAISPPCAANSSWCQQLTQVVIPRCERLRGDPGCWCGNHDPVHYCAICMSSPADNQTSPDQMQAASAGHAAFHVACNAYEELINGTASTTSSTSMLSTTSQTPTATAVSVTSSNNKVPIGPIVGGVVGGVVGLALVVGIIYLLAIVLKKNDRRSEVRPSNVSYLSSEHKSPNLYANPYPQLPASYPGPAPGHISPPPPHCTDLVDGMTKIDYSLYLVTARELLPPGKDYYESLEESIQGGVTVVQVREKKADTGEFLEIARRTKQICDKYSVPMFVNDRVDVALAIGATGVHLGQSDMPVSTARKLLELAHPDSPCLIGVSVGNVDEAKRAVRDGADYVGIGAVWDTKTKDLVKPVVGVRGVGDILDIVGNAGIPAVAIGGIKIHNALHTLHGAVGPITGTALSGLAVVTEIVSAPDASIPAKALAKIINSRSKHFHWPALCLAANTAPSAALLAETAGSLLTVLREQSPLIHQITNNVVIAQSANATLALGASPIMATAPEEMNDLGKVAGGLLVNFGTITNKAGMLVAGKAANANKKPVVFDPVGVGATQFRRESANELLNSWQVSVIKGNAGEIGALLGSSEVVARGVDSTGPGFSDPANIVRTLAKRERCIVVMTGKTDYVSDGYTAVALTNGHSMLGDITGSGCIVGTAITAFAAASCLVASERAEDEGKLVRGDMFQAAVGGVLAINIASEIAAARPDVKGTGTFMSALIDELYNLKPQTIADRAMVEIL</sequence>
<evidence type="ECO:0000256" key="5">
    <source>
        <dbReference type="ARBA" id="ARBA00022679"/>
    </source>
</evidence>
<dbReference type="InterPro" id="IPR036206">
    <property type="entry name" value="ThiamineP_synth_sf"/>
</dbReference>
<dbReference type="AlphaFoldDB" id="A0A074RHD1"/>
<comment type="catalytic activity">
    <reaction evidence="12">
        <text>4-methyl-5-(2-phosphooxyethyl)-thiazole + 4-amino-2-methyl-5-(diphosphooxymethyl)pyrimidine + H(+) = thiamine phosphate + diphosphate</text>
        <dbReference type="Rhea" id="RHEA:22328"/>
        <dbReference type="ChEBI" id="CHEBI:15378"/>
        <dbReference type="ChEBI" id="CHEBI:33019"/>
        <dbReference type="ChEBI" id="CHEBI:37575"/>
        <dbReference type="ChEBI" id="CHEBI:57841"/>
        <dbReference type="ChEBI" id="CHEBI:58296"/>
        <dbReference type="EC" id="2.5.1.3"/>
    </reaction>
</comment>
<evidence type="ECO:0000256" key="10">
    <source>
        <dbReference type="ARBA" id="ARBA00022842"/>
    </source>
</evidence>
<dbReference type="PRINTS" id="PR01099">
    <property type="entry name" value="HYETHTZKNASE"/>
</dbReference>
<keyword evidence="19" id="KW-1185">Reference proteome</keyword>
<dbReference type="InterPro" id="IPR000417">
    <property type="entry name" value="Hyethyz_kinase"/>
</dbReference>
<feature type="domain" description="Thiamine phosphate synthase/TenI" evidence="17">
    <location>
        <begin position="258"/>
        <end position="435"/>
    </location>
</feature>
<keyword evidence="11" id="KW-0784">Thiamine biosynthesis</keyword>
<keyword evidence="6" id="KW-0479">Metal-binding</keyword>
<evidence type="ECO:0000256" key="8">
    <source>
        <dbReference type="ARBA" id="ARBA00022777"/>
    </source>
</evidence>
<evidence type="ECO:0000313" key="19">
    <source>
        <dbReference type="Proteomes" id="UP000027456"/>
    </source>
</evidence>
<feature type="transmembrane region" description="Helical" evidence="15">
    <location>
        <begin position="166"/>
        <end position="191"/>
    </location>
</feature>
<keyword evidence="15" id="KW-0472">Membrane</keyword>
<comment type="pathway">
    <text evidence="4">Cofactor biosynthesis; thiamine diphosphate biosynthesis; thiamine phosphate from 4-amino-2-methyl-5-diphosphomethylpyrimidine and 4-methyl-5-(2-phosphoethyl)-thiazole: step 1/1.</text>
</comment>
<evidence type="ECO:0000256" key="4">
    <source>
        <dbReference type="ARBA" id="ARBA00005165"/>
    </source>
</evidence>
<comment type="caution">
    <text evidence="18">The sequence shown here is derived from an EMBL/GenBank/DDBJ whole genome shotgun (WGS) entry which is preliminary data.</text>
</comment>
<organism evidence="18 19">
    <name type="scientific">Rhizoctonia solani 123E</name>
    <dbReference type="NCBI Taxonomy" id="1423351"/>
    <lineage>
        <taxon>Eukaryota</taxon>
        <taxon>Fungi</taxon>
        <taxon>Dikarya</taxon>
        <taxon>Basidiomycota</taxon>
        <taxon>Agaricomycotina</taxon>
        <taxon>Agaricomycetes</taxon>
        <taxon>Cantharellales</taxon>
        <taxon>Ceratobasidiaceae</taxon>
        <taxon>Rhizoctonia</taxon>
    </lineage>
</organism>
<keyword evidence="9" id="KW-0067">ATP-binding</keyword>
<dbReference type="Gene3D" id="3.40.1190.20">
    <property type="match status" value="1"/>
</dbReference>
<dbReference type="NCBIfam" id="TIGR00694">
    <property type="entry name" value="thiM"/>
    <property type="match status" value="1"/>
</dbReference>
<dbReference type="InterPro" id="IPR029056">
    <property type="entry name" value="Ribokinase-like"/>
</dbReference>
<evidence type="ECO:0000256" key="7">
    <source>
        <dbReference type="ARBA" id="ARBA00022741"/>
    </source>
</evidence>
<dbReference type="GO" id="GO:0004789">
    <property type="term" value="F:thiamine-phosphate diphosphorylase activity"/>
    <property type="evidence" value="ECO:0007669"/>
    <property type="project" value="UniProtKB-EC"/>
</dbReference>
<evidence type="ECO:0000256" key="15">
    <source>
        <dbReference type="SAM" id="Phobius"/>
    </source>
</evidence>
<keyword evidence="7" id="KW-0547">Nucleotide-binding</keyword>
<dbReference type="NCBIfam" id="NF006830">
    <property type="entry name" value="PRK09355.1"/>
    <property type="match status" value="1"/>
</dbReference>
<evidence type="ECO:0000256" key="11">
    <source>
        <dbReference type="ARBA" id="ARBA00022977"/>
    </source>
</evidence>
<dbReference type="GO" id="GO:0009229">
    <property type="term" value="P:thiamine diphosphate biosynthetic process"/>
    <property type="evidence" value="ECO:0007669"/>
    <property type="project" value="UniProtKB-UniPathway"/>
</dbReference>
<evidence type="ECO:0000256" key="3">
    <source>
        <dbReference type="ARBA" id="ARBA00004868"/>
    </source>
</evidence>
<dbReference type="GO" id="GO:0004417">
    <property type="term" value="F:hydroxyethylthiazole kinase activity"/>
    <property type="evidence" value="ECO:0007669"/>
    <property type="project" value="UniProtKB-EC"/>
</dbReference>
<feature type="signal peptide" evidence="16">
    <location>
        <begin position="1"/>
        <end position="19"/>
    </location>
</feature>
<comment type="catalytic activity">
    <reaction evidence="13">
        <text>2-(2-carboxy-4-methylthiazol-5-yl)ethyl phosphate + 4-amino-2-methyl-5-(diphosphooxymethyl)pyrimidine + 2 H(+) = thiamine phosphate + CO2 + diphosphate</text>
        <dbReference type="Rhea" id="RHEA:47848"/>
        <dbReference type="ChEBI" id="CHEBI:15378"/>
        <dbReference type="ChEBI" id="CHEBI:16526"/>
        <dbReference type="ChEBI" id="CHEBI:33019"/>
        <dbReference type="ChEBI" id="CHEBI:37575"/>
        <dbReference type="ChEBI" id="CHEBI:57841"/>
        <dbReference type="ChEBI" id="CHEBI:62890"/>
        <dbReference type="EC" id="2.5.1.3"/>
    </reaction>
</comment>
<dbReference type="Pfam" id="PF02581">
    <property type="entry name" value="TMP-TENI"/>
    <property type="match status" value="1"/>
</dbReference>
<evidence type="ECO:0000256" key="6">
    <source>
        <dbReference type="ARBA" id="ARBA00022723"/>
    </source>
</evidence>
<dbReference type="OrthoDB" id="4994at2759"/>
<dbReference type="SUPFAM" id="SSF51391">
    <property type="entry name" value="Thiamin phosphate synthase"/>
    <property type="match status" value="1"/>
</dbReference>
<dbReference type="CDD" id="cd01170">
    <property type="entry name" value="THZ_kinase"/>
    <property type="match status" value="1"/>
</dbReference>
<keyword evidence="16" id="KW-0732">Signal</keyword>
<dbReference type="CDD" id="cd00564">
    <property type="entry name" value="TMP_TenI"/>
    <property type="match status" value="1"/>
</dbReference>